<keyword evidence="2" id="KW-1185">Reference proteome</keyword>
<dbReference type="AlphaFoldDB" id="A0AAD5QRN3"/>
<proteinExistence type="predicted"/>
<evidence type="ECO:0000313" key="2">
    <source>
        <dbReference type="Proteomes" id="UP001196413"/>
    </source>
</evidence>
<reference evidence="1" key="1">
    <citation type="submission" date="2021-06" db="EMBL/GenBank/DDBJ databases">
        <title>Parelaphostrongylus tenuis whole genome reference sequence.</title>
        <authorList>
            <person name="Garwood T.J."/>
            <person name="Larsen P.A."/>
            <person name="Fountain-Jones N.M."/>
            <person name="Garbe J.R."/>
            <person name="Macchietto M.G."/>
            <person name="Kania S.A."/>
            <person name="Gerhold R.W."/>
            <person name="Richards J.E."/>
            <person name="Wolf T.M."/>
        </authorList>
    </citation>
    <scope>NUCLEOTIDE SEQUENCE</scope>
    <source>
        <strain evidence="1">MNPRO001-30</strain>
        <tissue evidence="1">Meninges</tissue>
    </source>
</reference>
<accession>A0AAD5QRN3</accession>
<comment type="caution">
    <text evidence="1">The sequence shown here is derived from an EMBL/GenBank/DDBJ whole genome shotgun (WGS) entry which is preliminary data.</text>
</comment>
<protein>
    <submittedName>
        <fullName evidence="1">Uncharacterized protein</fullName>
    </submittedName>
</protein>
<name>A0AAD5QRN3_PARTN</name>
<organism evidence="1 2">
    <name type="scientific">Parelaphostrongylus tenuis</name>
    <name type="common">Meningeal worm</name>
    <dbReference type="NCBI Taxonomy" id="148309"/>
    <lineage>
        <taxon>Eukaryota</taxon>
        <taxon>Metazoa</taxon>
        <taxon>Ecdysozoa</taxon>
        <taxon>Nematoda</taxon>
        <taxon>Chromadorea</taxon>
        <taxon>Rhabditida</taxon>
        <taxon>Rhabditina</taxon>
        <taxon>Rhabditomorpha</taxon>
        <taxon>Strongyloidea</taxon>
        <taxon>Metastrongylidae</taxon>
        <taxon>Parelaphostrongylus</taxon>
    </lineage>
</organism>
<dbReference type="Proteomes" id="UP001196413">
    <property type="component" value="Unassembled WGS sequence"/>
</dbReference>
<evidence type="ECO:0000313" key="1">
    <source>
        <dbReference type="EMBL" id="KAJ1362113.1"/>
    </source>
</evidence>
<gene>
    <name evidence="1" type="ORF">KIN20_021538</name>
</gene>
<sequence length="190" mass="20864">MPVRMVWTSNPTTAAKNAEILRSAMEVQSLVHRLIMHAVTDVLEEQGRRAGLLPAVISAILNQLSIQARYSPLECEEMAPQATTCRGQREPALSVATQWPAYATCRRRRRRCGTAAAAQPQPPGPMCNVMDRSTVPVQHRTISGTVSTTNIIMANWSTQMWQNVMNRVARSLASEPFGLQFFGASVTVGS</sequence>
<dbReference type="EMBL" id="JAHQIW010004374">
    <property type="protein sequence ID" value="KAJ1362113.1"/>
    <property type="molecule type" value="Genomic_DNA"/>
</dbReference>